<dbReference type="EMBL" id="JYDO01000003">
    <property type="protein sequence ID" value="KRZ80164.1"/>
    <property type="molecule type" value="Genomic_DNA"/>
</dbReference>
<accession>A0A0V1N7Y3</accession>
<protein>
    <recommendedName>
        <fullName evidence="3">H/ACA ribonucleoprotein complex non-core subunit NAF1</fullName>
    </recommendedName>
</protein>
<dbReference type="SUPFAM" id="SSF50447">
    <property type="entry name" value="Translation proteins"/>
    <property type="match status" value="1"/>
</dbReference>
<feature type="compositionally biased region" description="Low complexity" evidence="9">
    <location>
        <begin position="107"/>
        <end position="126"/>
    </location>
</feature>
<keyword evidence="4" id="KW-0690">Ribosome biogenesis</keyword>
<evidence type="ECO:0000313" key="11">
    <source>
        <dbReference type="Proteomes" id="UP000054843"/>
    </source>
</evidence>
<feature type="region of interest" description="Disordered" evidence="9">
    <location>
        <begin position="472"/>
        <end position="494"/>
    </location>
</feature>
<feature type="region of interest" description="Disordered" evidence="9">
    <location>
        <begin position="107"/>
        <end position="133"/>
    </location>
</feature>
<comment type="caution">
    <text evidence="10">The sequence shown here is derived from an EMBL/GenBank/DDBJ whole genome shotgun (WGS) entry which is preliminary data.</text>
</comment>
<comment type="similarity">
    <text evidence="2">Belongs to the NAF1 family.</text>
</comment>
<evidence type="ECO:0000256" key="6">
    <source>
        <dbReference type="ARBA" id="ARBA00022553"/>
    </source>
</evidence>
<dbReference type="PANTHER" id="PTHR31633">
    <property type="entry name" value="H/ACA RIBONUCLEOPROTEIN COMPLEX NON-CORE SUBUNIT NAF1"/>
    <property type="match status" value="1"/>
</dbReference>
<dbReference type="InterPro" id="IPR038664">
    <property type="entry name" value="Gar1/Naf1_Cbf5-bd_sf"/>
</dbReference>
<dbReference type="GO" id="GO:0043489">
    <property type="term" value="P:RNA stabilization"/>
    <property type="evidence" value="ECO:0007669"/>
    <property type="project" value="UniProtKB-ARBA"/>
</dbReference>
<keyword evidence="7" id="KW-0694">RNA-binding</keyword>
<keyword evidence="8" id="KW-0539">Nucleus</keyword>
<evidence type="ECO:0000256" key="5">
    <source>
        <dbReference type="ARBA" id="ARBA00022552"/>
    </source>
</evidence>
<sequence length="494" mass="56087">MCTVLTSNEQIAPGHLLRAGKIKCERKESIRFTMNNKSMTSFCNTDLHLNAENLSAESSPNSVNNGQQIECDVVQVVQHLLQHVEDEFPLNSGNSSNKFDVWKFRSRTSSGDSNTSDSTASYSSAKSADDDSSISQISVHHSTEFSDSSDVSDDSESNLVRVMKSSVAVSRYKYNGNLKAPKVYGEVSPEELPKIERLSIKAYNNVELVELGEIKSVFEKMIIINSNENVPPLAENTVVFNDSRKSVGEIFEVFGPVKRPMYIIRYNGKSEIEELNLKEKMKLYYVDDEAFTNKIIPHDLIAKGSDASWMHNHEVPEDERDFSDDEQERKWKLSMRTNCTRNRQCGKSEASMLNAEDVSNCTRKRQRNNQRRNNFKFAEGVQAVATPLDNFAQNGQRTQLYRPRNYFNPRYNGVRYPARMDNLMIAGGSRFAGASQHRFPSMVTMPALRCNRFVSTRMPGNVLSQQNGNHGFAGFGTRNPYSNPFRNTRPRFHR</sequence>
<proteinExistence type="inferred from homology"/>
<dbReference type="Proteomes" id="UP000054843">
    <property type="component" value="Unassembled WGS sequence"/>
</dbReference>
<dbReference type="Pfam" id="PF04410">
    <property type="entry name" value="Gar1"/>
    <property type="match status" value="1"/>
</dbReference>
<evidence type="ECO:0000313" key="10">
    <source>
        <dbReference type="EMBL" id="KRZ80164.1"/>
    </source>
</evidence>
<keyword evidence="5" id="KW-0698">rRNA processing</keyword>
<dbReference type="GO" id="GO:0005634">
    <property type="term" value="C:nucleus"/>
    <property type="evidence" value="ECO:0007669"/>
    <property type="project" value="UniProtKB-SubCell"/>
</dbReference>
<evidence type="ECO:0000256" key="1">
    <source>
        <dbReference type="ARBA" id="ARBA00004123"/>
    </source>
</evidence>
<dbReference type="InterPro" id="IPR009000">
    <property type="entry name" value="Transl_B-barrel_sf"/>
</dbReference>
<keyword evidence="10" id="KW-0687">Ribonucleoprotein</keyword>
<dbReference type="PANTHER" id="PTHR31633:SF1">
    <property type="entry name" value="H_ACA RIBONUCLEOPROTEIN COMPLEX NON-CORE SUBUNIT NAF1"/>
    <property type="match status" value="1"/>
</dbReference>
<keyword evidence="6" id="KW-0597">Phosphoprotein</keyword>
<dbReference type="InterPro" id="IPR007504">
    <property type="entry name" value="H/ACA_rnp_Gar1/Naf1"/>
</dbReference>
<dbReference type="FunFam" id="2.40.10.230:FF:000002">
    <property type="entry name" value="H/ACA ribonucleoprotein complex non-core subunit NAF1"/>
    <property type="match status" value="1"/>
</dbReference>
<reference evidence="10 11" key="1">
    <citation type="submission" date="2015-01" db="EMBL/GenBank/DDBJ databases">
        <title>Evolution of Trichinella species and genotypes.</title>
        <authorList>
            <person name="Korhonen P.K."/>
            <person name="Edoardo P."/>
            <person name="Giuseppe L.R."/>
            <person name="Gasser R.B."/>
        </authorList>
    </citation>
    <scope>NUCLEOTIDE SEQUENCE [LARGE SCALE GENOMIC DNA]</scope>
    <source>
        <strain evidence="10">ISS1980</strain>
    </source>
</reference>
<evidence type="ECO:0000256" key="4">
    <source>
        <dbReference type="ARBA" id="ARBA00022517"/>
    </source>
</evidence>
<evidence type="ECO:0000256" key="2">
    <source>
        <dbReference type="ARBA" id="ARBA00009801"/>
    </source>
</evidence>
<dbReference type="GO" id="GO:0006364">
    <property type="term" value="P:rRNA processing"/>
    <property type="evidence" value="ECO:0007669"/>
    <property type="project" value="UniProtKB-KW"/>
</dbReference>
<evidence type="ECO:0000256" key="3">
    <source>
        <dbReference type="ARBA" id="ARBA00021438"/>
    </source>
</evidence>
<dbReference type="OrthoDB" id="21550at2759"/>
<gene>
    <name evidence="10" type="primary">NAF1</name>
    <name evidence="10" type="ORF">T10_13107</name>
</gene>
<dbReference type="GO" id="GO:0003723">
    <property type="term" value="F:RNA binding"/>
    <property type="evidence" value="ECO:0007669"/>
    <property type="project" value="UniProtKB-KW"/>
</dbReference>
<dbReference type="AlphaFoldDB" id="A0A0V1N7Y3"/>
<dbReference type="InterPro" id="IPR040309">
    <property type="entry name" value="Naf1"/>
</dbReference>
<evidence type="ECO:0000256" key="7">
    <source>
        <dbReference type="ARBA" id="ARBA00022884"/>
    </source>
</evidence>
<dbReference type="Gene3D" id="2.40.10.230">
    <property type="entry name" value="Probable tRNA pseudouridine synthase domain"/>
    <property type="match status" value="1"/>
</dbReference>
<dbReference type="GO" id="GO:0001522">
    <property type="term" value="P:pseudouridine synthesis"/>
    <property type="evidence" value="ECO:0007669"/>
    <property type="project" value="InterPro"/>
</dbReference>
<name>A0A0V1N7Y3_9BILA</name>
<evidence type="ECO:0000256" key="9">
    <source>
        <dbReference type="SAM" id="MobiDB-lite"/>
    </source>
</evidence>
<comment type="subcellular location">
    <subcellularLocation>
        <location evidence="1">Nucleus</location>
    </subcellularLocation>
</comment>
<evidence type="ECO:0000256" key="8">
    <source>
        <dbReference type="ARBA" id="ARBA00023242"/>
    </source>
</evidence>
<dbReference type="GO" id="GO:0000493">
    <property type="term" value="P:box H/ACA snoRNP assembly"/>
    <property type="evidence" value="ECO:0007669"/>
    <property type="project" value="InterPro"/>
</dbReference>
<organism evidence="10 11">
    <name type="scientific">Trichinella papuae</name>
    <dbReference type="NCBI Taxonomy" id="268474"/>
    <lineage>
        <taxon>Eukaryota</taxon>
        <taxon>Metazoa</taxon>
        <taxon>Ecdysozoa</taxon>
        <taxon>Nematoda</taxon>
        <taxon>Enoplea</taxon>
        <taxon>Dorylaimia</taxon>
        <taxon>Trichinellida</taxon>
        <taxon>Trichinellidae</taxon>
        <taxon>Trichinella</taxon>
    </lineage>
</organism>
<dbReference type="GO" id="GO:0005732">
    <property type="term" value="C:sno(s)RNA-containing ribonucleoprotein complex"/>
    <property type="evidence" value="ECO:0007669"/>
    <property type="project" value="InterPro"/>
</dbReference>
<keyword evidence="11" id="KW-1185">Reference proteome</keyword>